<dbReference type="OrthoDB" id="9762036at2"/>
<evidence type="ECO:0000256" key="1">
    <source>
        <dbReference type="ARBA" id="ARBA00008226"/>
    </source>
</evidence>
<gene>
    <name evidence="7 9" type="primary">asnS</name>
    <name evidence="9" type="ORF">HMPREF9013_0006</name>
</gene>
<comment type="subcellular location">
    <subcellularLocation>
        <location evidence="7">Cytoplasm</location>
    </subcellularLocation>
</comment>
<keyword evidence="4 7" id="KW-0067">ATP-binding</keyword>
<keyword evidence="5 7" id="KW-0648">Protein biosynthesis</keyword>
<dbReference type="AlphaFoldDB" id="D2MNM5"/>
<dbReference type="GO" id="GO:0016740">
    <property type="term" value="F:transferase activity"/>
    <property type="evidence" value="ECO:0007669"/>
    <property type="project" value="UniProtKB-ARBA"/>
</dbReference>
<dbReference type="GO" id="GO:0004816">
    <property type="term" value="F:asparagine-tRNA ligase activity"/>
    <property type="evidence" value="ECO:0007669"/>
    <property type="project" value="UniProtKB-UniRule"/>
</dbReference>
<dbReference type="HAMAP" id="MF_00534">
    <property type="entry name" value="Asn_tRNA_synth"/>
    <property type="match status" value="1"/>
</dbReference>
<dbReference type="Gene3D" id="2.40.50.140">
    <property type="entry name" value="Nucleic acid-binding proteins"/>
    <property type="match status" value="1"/>
</dbReference>
<dbReference type="eggNOG" id="COG0017">
    <property type="taxonomic scope" value="Bacteria"/>
</dbReference>
<dbReference type="Pfam" id="PF00152">
    <property type="entry name" value="tRNA-synt_2"/>
    <property type="match status" value="1"/>
</dbReference>
<dbReference type="GO" id="GO:0140096">
    <property type="term" value="F:catalytic activity, acting on a protein"/>
    <property type="evidence" value="ECO:0007669"/>
    <property type="project" value="UniProtKB-ARBA"/>
</dbReference>
<comment type="caution">
    <text evidence="9">The sequence shown here is derived from an EMBL/GenBank/DDBJ whole genome shotgun (WGS) entry which is preliminary data.</text>
</comment>
<dbReference type="GO" id="GO:0003676">
    <property type="term" value="F:nucleic acid binding"/>
    <property type="evidence" value="ECO:0007669"/>
    <property type="project" value="InterPro"/>
</dbReference>
<evidence type="ECO:0000313" key="10">
    <source>
        <dbReference type="Proteomes" id="UP000005017"/>
    </source>
</evidence>
<dbReference type="PANTHER" id="PTHR22594">
    <property type="entry name" value="ASPARTYL/LYSYL-TRNA SYNTHETASE"/>
    <property type="match status" value="1"/>
</dbReference>
<comment type="catalytic activity">
    <reaction evidence="7">
        <text>tRNA(Asn) + L-asparagine + ATP = L-asparaginyl-tRNA(Asn) + AMP + diphosphate + H(+)</text>
        <dbReference type="Rhea" id="RHEA:11180"/>
        <dbReference type="Rhea" id="RHEA-COMP:9659"/>
        <dbReference type="Rhea" id="RHEA-COMP:9674"/>
        <dbReference type="ChEBI" id="CHEBI:15378"/>
        <dbReference type="ChEBI" id="CHEBI:30616"/>
        <dbReference type="ChEBI" id="CHEBI:33019"/>
        <dbReference type="ChEBI" id="CHEBI:58048"/>
        <dbReference type="ChEBI" id="CHEBI:78442"/>
        <dbReference type="ChEBI" id="CHEBI:78515"/>
        <dbReference type="ChEBI" id="CHEBI:456215"/>
        <dbReference type="EC" id="6.1.1.22"/>
    </reaction>
</comment>
<keyword evidence="10" id="KW-1185">Reference proteome</keyword>
<evidence type="ECO:0000256" key="2">
    <source>
        <dbReference type="ARBA" id="ARBA00022598"/>
    </source>
</evidence>
<name>D2MNM5_9FIRM</name>
<dbReference type="PROSITE" id="PS50862">
    <property type="entry name" value="AA_TRNA_LIGASE_II"/>
    <property type="match status" value="1"/>
</dbReference>
<dbReference type="InterPro" id="IPR004364">
    <property type="entry name" value="Aa-tRNA-synt_II"/>
</dbReference>
<comment type="subunit">
    <text evidence="7">Homodimer.</text>
</comment>
<dbReference type="NCBIfam" id="TIGR00457">
    <property type="entry name" value="asnS"/>
    <property type="match status" value="1"/>
</dbReference>
<dbReference type="InterPro" id="IPR045864">
    <property type="entry name" value="aa-tRNA-synth_II/BPL/LPL"/>
</dbReference>
<keyword evidence="3 7" id="KW-0547">Nucleotide-binding</keyword>
<dbReference type="Proteomes" id="UP000005017">
    <property type="component" value="Unassembled WGS sequence"/>
</dbReference>
<dbReference type="PRINTS" id="PR01042">
    <property type="entry name" value="TRNASYNTHASP"/>
</dbReference>
<dbReference type="GO" id="GO:0005524">
    <property type="term" value="F:ATP binding"/>
    <property type="evidence" value="ECO:0007669"/>
    <property type="project" value="UniProtKB-UniRule"/>
</dbReference>
<dbReference type="EC" id="6.1.1.22" evidence="7"/>
<evidence type="ECO:0000256" key="4">
    <source>
        <dbReference type="ARBA" id="ARBA00022840"/>
    </source>
</evidence>
<keyword evidence="2 7" id="KW-0436">Ligase</keyword>
<protein>
    <recommendedName>
        <fullName evidence="7">Asparagine--tRNA ligase</fullName>
        <ecNumber evidence="7">6.1.1.22</ecNumber>
    </recommendedName>
    <alternativeName>
        <fullName evidence="7">Asparaginyl-tRNA synthetase</fullName>
        <shortName evidence="7">AsnRS</shortName>
    </alternativeName>
</protein>
<evidence type="ECO:0000256" key="3">
    <source>
        <dbReference type="ARBA" id="ARBA00022741"/>
    </source>
</evidence>
<dbReference type="InterPro" id="IPR004365">
    <property type="entry name" value="NA-bd_OB_tRNA"/>
</dbReference>
<dbReference type="CDD" id="cd00776">
    <property type="entry name" value="AsxRS_core"/>
    <property type="match status" value="1"/>
</dbReference>
<evidence type="ECO:0000256" key="7">
    <source>
        <dbReference type="HAMAP-Rule" id="MF_00534"/>
    </source>
</evidence>
<sequence>MPGEMSIRDIYRLTKSEVELEKDQVEYVQLQGWIRTNRAGKNVSFISLNDGTYFSNAQIVYDANTLSNYEEVSKYLTGTAISVIGKLILTPDAKQPFEVQAKEIRLEGLADHTYPLQKKRHSLEYLREIAHLRPRTNTLSAVFRVRSVLAMAIHTFFQEQGFVYVNTPIITGADAEGAGETFTVTTNYGEKMEEDFFGKHASLTVSGQLQAEAFALAFRDVYTFGPTFRAEESNTTTHAAEFWMIEPEMAFADLEYDMDVIEDMVKFCIDYVMEMCPEEMNFFNERIDTSLLERLNHVRSTAFRRMSYTEAIEILKKADVKFENNQIEWGMDLNTEHERYLTDQVVKGPVFLTDYPKEIKAFYMRENEDGKTVAATDLLVPTVGELVGGSQREERLELLEKKMKDLGMNLDNYQWYLDLRRYGGCEHAGFGLGFERLVMYVTGMKNIRDVIPFARTPKNLDF</sequence>
<accession>D2MNM5</accession>
<keyword evidence="6 7" id="KW-0030">Aminoacyl-tRNA synthetase</keyword>
<dbReference type="NCBIfam" id="NF003037">
    <property type="entry name" value="PRK03932.1"/>
    <property type="match status" value="1"/>
</dbReference>
<dbReference type="GO" id="GO:0005737">
    <property type="term" value="C:cytoplasm"/>
    <property type="evidence" value="ECO:0007669"/>
    <property type="project" value="UniProtKB-SubCell"/>
</dbReference>
<dbReference type="Gene3D" id="3.30.930.10">
    <property type="entry name" value="Bira Bifunctional Protein, Domain 2"/>
    <property type="match status" value="1"/>
</dbReference>
<dbReference type="Pfam" id="PF01336">
    <property type="entry name" value="tRNA_anti-codon"/>
    <property type="match status" value="1"/>
</dbReference>
<dbReference type="GO" id="GO:0006421">
    <property type="term" value="P:asparaginyl-tRNA aminoacylation"/>
    <property type="evidence" value="ECO:0007669"/>
    <property type="project" value="UniProtKB-UniRule"/>
</dbReference>
<keyword evidence="7" id="KW-0963">Cytoplasm</keyword>
<evidence type="ECO:0000256" key="5">
    <source>
        <dbReference type="ARBA" id="ARBA00022917"/>
    </source>
</evidence>
<evidence type="ECO:0000313" key="9">
    <source>
        <dbReference type="EMBL" id="EFC05816.1"/>
    </source>
</evidence>
<dbReference type="InterPro" id="IPR002312">
    <property type="entry name" value="Asp/Asn-tRNA-synth_IIb"/>
</dbReference>
<dbReference type="InterPro" id="IPR006195">
    <property type="entry name" value="aa-tRNA-synth_II"/>
</dbReference>
<dbReference type="STRING" id="679192.HMPREF9013_0006"/>
<dbReference type="SUPFAM" id="SSF50249">
    <property type="entry name" value="Nucleic acid-binding proteins"/>
    <property type="match status" value="1"/>
</dbReference>
<dbReference type="CDD" id="cd04318">
    <property type="entry name" value="EcAsnRS_like_N"/>
    <property type="match status" value="1"/>
</dbReference>
<dbReference type="SUPFAM" id="SSF55681">
    <property type="entry name" value="Class II aaRS and biotin synthetases"/>
    <property type="match status" value="1"/>
</dbReference>
<dbReference type="InterPro" id="IPR004522">
    <property type="entry name" value="Asn-tRNA-ligase"/>
</dbReference>
<dbReference type="FunFam" id="3.30.930.10:FF:000016">
    <property type="entry name" value="Asparagine--tRNA ligase"/>
    <property type="match status" value="1"/>
</dbReference>
<evidence type="ECO:0000256" key="6">
    <source>
        <dbReference type="ARBA" id="ARBA00023146"/>
    </source>
</evidence>
<dbReference type="RefSeq" id="WP_006626996.1">
    <property type="nucleotide sequence ID" value="NZ_ADFR01000004.1"/>
</dbReference>
<reference evidence="10" key="1">
    <citation type="submission" date="2009-12" db="EMBL/GenBank/DDBJ databases">
        <title>Sequence of Clostridiales genomosp. BVAB3 str. UPII9-5.</title>
        <authorList>
            <person name="Madupu R."/>
            <person name="Durkin A.S."/>
            <person name="Torralba M."/>
            <person name="Methe B."/>
            <person name="Sutton G.G."/>
            <person name="Strausberg R.L."/>
            <person name="Nelson K.E."/>
        </authorList>
    </citation>
    <scope>NUCLEOTIDE SEQUENCE [LARGE SCALE GENOMIC DNA]</scope>
    <source>
        <strain evidence="10">W1219</strain>
    </source>
</reference>
<proteinExistence type="inferred from homology"/>
<comment type="similarity">
    <text evidence="1 7">Belongs to the class-II aminoacyl-tRNA synthetase family.</text>
</comment>
<organism evidence="9 10">
    <name type="scientific">Bulleidia extructa W1219</name>
    <dbReference type="NCBI Taxonomy" id="679192"/>
    <lineage>
        <taxon>Bacteria</taxon>
        <taxon>Bacillati</taxon>
        <taxon>Bacillota</taxon>
        <taxon>Erysipelotrichia</taxon>
        <taxon>Erysipelotrichales</taxon>
        <taxon>Erysipelotrichaceae</taxon>
        <taxon>Bulleidia</taxon>
    </lineage>
</organism>
<dbReference type="EMBL" id="ADFR01000004">
    <property type="protein sequence ID" value="EFC05816.1"/>
    <property type="molecule type" value="Genomic_DNA"/>
</dbReference>
<evidence type="ECO:0000259" key="8">
    <source>
        <dbReference type="PROSITE" id="PS50862"/>
    </source>
</evidence>
<feature type="domain" description="Aminoacyl-transfer RNA synthetases class-II family profile" evidence="8">
    <location>
        <begin position="143"/>
        <end position="452"/>
    </location>
</feature>
<dbReference type="PANTHER" id="PTHR22594:SF34">
    <property type="entry name" value="ASPARAGINE--TRNA LIGASE, MITOCHONDRIAL-RELATED"/>
    <property type="match status" value="1"/>
</dbReference>
<dbReference type="InterPro" id="IPR012340">
    <property type="entry name" value="NA-bd_OB-fold"/>
</dbReference>